<proteinExistence type="predicted"/>
<keyword evidence="2" id="KW-0732">Signal</keyword>
<dbReference type="InterPro" id="IPR008020">
    <property type="entry name" value="G8P"/>
</dbReference>
<name>A0ABX8VX84_9GAMM</name>
<dbReference type="EMBL" id="CP040817">
    <property type="protein sequence ID" value="QYM90998.1"/>
    <property type="molecule type" value="Genomic_DNA"/>
</dbReference>
<keyword evidence="1" id="KW-1133">Transmembrane helix</keyword>
<dbReference type="PIRSF" id="PIRSF004117">
    <property type="entry name" value="Phage_coat_B"/>
    <property type="match status" value="1"/>
</dbReference>
<reference evidence="4 5" key="1">
    <citation type="submission" date="2019-06" db="EMBL/GenBank/DDBJ databases">
        <title>Complete genome of Dickeya zeae PL65.</title>
        <authorList>
            <person name="Boluk G."/>
            <person name="Arif M."/>
        </authorList>
    </citation>
    <scope>NUCLEOTIDE SEQUENCE [LARGE SCALE GENOMIC DNA]</scope>
    <source>
        <strain evidence="4 5">PL65</strain>
    </source>
</reference>
<evidence type="ECO:0000313" key="4">
    <source>
        <dbReference type="EMBL" id="QYM90998.1"/>
    </source>
</evidence>
<dbReference type="Pfam" id="PF19199">
    <property type="entry name" value="Phage_coatGP8"/>
    <property type="match status" value="1"/>
</dbReference>
<evidence type="ECO:0000313" key="3">
    <source>
        <dbReference type="EMBL" id="QYM90987.1"/>
    </source>
</evidence>
<feature type="signal peptide" evidence="2">
    <location>
        <begin position="1"/>
        <end position="23"/>
    </location>
</feature>
<dbReference type="EMBL" id="CP040817">
    <property type="protein sequence ID" value="QYM90987.1"/>
    <property type="molecule type" value="Genomic_DNA"/>
</dbReference>
<accession>A0ABX8VX84</accession>
<evidence type="ECO:0000256" key="2">
    <source>
        <dbReference type="SAM" id="SignalP"/>
    </source>
</evidence>
<keyword evidence="4" id="KW-0167">Capsid protein</keyword>
<feature type="transmembrane region" description="Helical" evidence="1">
    <location>
        <begin position="47"/>
        <end position="67"/>
    </location>
</feature>
<dbReference type="InterPro" id="IPR023390">
    <property type="entry name" value="Phage_M13_G8P_capsid_dom_sf"/>
</dbReference>
<gene>
    <name evidence="3" type="ORF">FGI21_03450</name>
    <name evidence="4" type="ORF">FGI21_03505</name>
</gene>
<evidence type="ECO:0000313" key="5">
    <source>
        <dbReference type="Proteomes" id="UP000824976"/>
    </source>
</evidence>
<keyword evidence="5" id="KW-1185">Reference proteome</keyword>
<dbReference type="SUPFAM" id="SSF57987">
    <property type="entry name" value="Inovirus (filamentous phage) major coat protein"/>
    <property type="match status" value="1"/>
</dbReference>
<dbReference type="Proteomes" id="UP000824976">
    <property type="component" value="Chromosome"/>
</dbReference>
<keyword evidence="1" id="KW-0472">Membrane</keyword>
<dbReference type="Gene3D" id="1.20.5.80">
    <property type="match status" value="1"/>
</dbReference>
<protein>
    <submittedName>
        <fullName evidence="4">Phage coat protein</fullName>
    </submittedName>
</protein>
<organism evidence="4 5">
    <name type="scientific">Dickeya zeae</name>
    <dbReference type="NCBI Taxonomy" id="204042"/>
    <lineage>
        <taxon>Bacteria</taxon>
        <taxon>Pseudomonadati</taxon>
        <taxon>Pseudomonadota</taxon>
        <taxon>Gammaproteobacteria</taxon>
        <taxon>Enterobacterales</taxon>
        <taxon>Pectobacteriaceae</taxon>
        <taxon>Dickeya</taxon>
    </lineage>
</organism>
<sequence>MKIQFTKKTVLASALVASGSAMADTGTATDYAAQAFSTLQAQVTNLGGYAWTMVVAIVGITVGIKLFKKFVSRAS</sequence>
<dbReference type="RefSeq" id="WP_220177789.1">
    <property type="nucleotide sequence ID" value="NZ_CP040817.1"/>
</dbReference>
<evidence type="ECO:0000256" key="1">
    <source>
        <dbReference type="SAM" id="Phobius"/>
    </source>
</evidence>
<feature type="chain" id="PRO_5045034061" evidence="2">
    <location>
        <begin position="24"/>
        <end position="75"/>
    </location>
</feature>
<keyword evidence="1" id="KW-0812">Transmembrane</keyword>
<keyword evidence="4" id="KW-0946">Virion</keyword>